<evidence type="ECO:0000313" key="1">
    <source>
        <dbReference type="EMBL" id="JAI02240.1"/>
    </source>
</evidence>
<dbReference type="AlphaFoldDB" id="A0A0E9XHW2"/>
<reference evidence="1" key="1">
    <citation type="submission" date="2014-11" db="EMBL/GenBank/DDBJ databases">
        <authorList>
            <person name="Amaro Gonzalez C."/>
        </authorList>
    </citation>
    <scope>NUCLEOTIDE SEQUENCE</scope>
</reference>
<protein>
    <submittedName>
        <fullName evidence="1">Uncharacterized protein</fullName>
    </submittedName>
</protein>
<accession>A0A0E9XHW2</accession>
<proteinExistence type="predicted"/>
<sequence length="26" mass="2900">MERRNVANIILKCVTQSHKQNATGTS</sequence>
<reference evidence="1" key="2">
    <citation type="journal article" date="2015" name="Fish Shellfish Immunol.">
        <title>Early steps in the European eel (Anguilla anguilla)-Vibrio vulnificus interaction in the gills: Role of the RtxA13 toxin.</title>
        <authorList>
            <person name="Callol A."/>
            <person name="Pajuelo D."/>
            <person name="Ebbesson L."/>
            <person name="Teles M."/>
            <person name="MacKenzie S."/>
            <person name="Amaro C."/>
        </authorList>
    </citation>
    <scope>NUCLEOTIDE SEQUENCE</scope>
</reference>
<name>A0A0E9XHW2_ANGAN</name>
<organism evidence="1">
    <name type="scientific">Anguilla anguilla</name>
    <name type="common">European freshwater eel</name>
    <name type="synonym">Muraena anguilla</name>
    <dbReference type="NCBI Taxonomy" id="7936"/>
    <lineage>
        <taxon>Eukaryota</taxon>
        <taxon>Metazoa</taxon>
        <taxon>Chordata</taxon>
        <taxon>Craniata</taxon>
        <taxon>Vertebrata</taxon>
        <taxon>Euteleostomi</taxon>
        <taxon>Actinopterygii</taxon>
        <taxon>Neopterygii</taxon>
        <taxon>Teleostei</taxon>
        <taxon>Anguilliformes</taxon>
        <taxon>Anguillidae</taxon>
        <taxon>Anguilla</taxon>
    </lineage>
</organism>
<dbReference type="EMBL" id="GBXM01006338">
    <property type="protein sequence ID" value="JAI02240.1"/>
    <property type="molecule type" value="Transcribed_RNA"/>
</dbReference>